<dbReference type="SUPFAM" id="SSF158682">
    <property type="entry name" value="TerB-like"/>
    <property type="match status" value="1"/>
</dbReference>
<evidence type="ECO:0000313" key="2">
    <source>
        <dbReference type="Proteomes" id="UP000064967"/>
    </source>
</evidence>
<sequence length="154" mass="16333">MSNKLSLEEHAAQIRQELNVPRQSDVFKAAVEAGYLAAAADGNVDDSERQTLARAVELLSEGFVLEWETEALLEECKAHSTKDGAEARAQKVGAALKELDQAEAGLLVAAFVARATNGVEKSEAEMLKMIGKAAGLNADKVKGVVKRATGLEPS</sequence>
<gene>
    <name evidence="1" type="ORF">AKJ09_04045</name>
</gene>
<name>A0A0K1PVI5_9BACT</name>
<reference evidence="1 2" key="1">
    <citation type="submission" date="2015-08" db="EMBL/GenBank/DDBJ databases">
        <authorList>
            <person name="Babu N.S."/>
            <person name="Beckwith C.J."/>
            <person name="Beseler K.G."/>
            <person name="Brison A."/>
            <person name="Carone J.V."/>
            <person name="Caskin T.P."/>
            <person name="Diamond M."/>
            <person name="Durham M.E."/>
            <person name="Foxe J.M."/>
            <person name="Go M."/>
            <person name="Henderson B.A."/>
            <person name="Jones I.B."/>
            <person name="McGettigan J.A."/>
            <person name="Micheletti S.J."/>
            <person name="Nasrallah M.E."/>
            <person name="Ortiz D."/>
            <person name="Piller C.R."/>
            <person name="Privatt S.R."/>
            <person name="Schneider S.L."/>
            <person name="Sharp S."/>
            <person name="Smith T.C."/>
            <person name="Stanton J.D."/>
            <person name="Ullery H.E."/>
            <person name="Wilson R.J."/>
            <person name="Serrano M.G."/>
            <person name="Buck G."/>
            <person name="Lee V."/>
            <person name="Wang Y."/>
            <person name="Carvalho R."/>
            <person name="Voegtly L."/>
            <person name="Shi R."/>
            <person name="Duckworth R."/>
            <person name="Johnson A."/>
            <person name="Loviza R."/>
            <person name="Walstead R."/>
            <person name="Shah Z."/>
            <person name="Kiflezghi M."/>
            <person name="Wade K."/>
            <person name="Ball S.L."/>
            <person name="Bradley K.W."/>
            <person name="Asai D.J."/>
            <person name="Bowman C.A."/>
            <person name="Russell D.A."/>
            <person name="Pope W.H."/>
            <person name="Jacobs-Sera D."/>
            <person name="Hendrix R.W."/>
            <person name="Hatfull G.F."/>
        </authorList>
    </citation>
    <scope>NUCLEOTIDE SEQUENCE [LARGE SCALE GENOMIC DNA]</scope>
    <source>
        <strain evidence="1 2">DSM 27648</strain>
    </source>
</reference>
<keyword evidence="2" id="KW-1185">Reference proteome</keyword>
<dbReference type="EMBL" id="CP012333">
    <property type="protein sequence ID" value="AKU97381.1"/>
    <property type="molecule type" value="Genomic_DNA"/>
</dbReference>
<accession>A0A0K1PVI5</accession>
<dbReference type="InterPro" id="IPR029024">
    <property type="entry name" value="TerB-like"/>
</dbReference>
<organism evidence="1 2">
    <name type="scientific">Labilithrix luteola</name>
    <dbReference type="NCBI Taxonomy" id="1391654"/>
    <lineage>
        <taxon>Bacteria</taxon>
        <taxon>Pseudomonadati</taxon>
        <taxon>Myxococcota</taxon>
        <taxon>Polyangia</taxon>
        <taxon>Polyangiales</taxon>
        <taxon>Labilitrichaceae</taxon>
        <taxon>Labilithrix</taxon>
    </lineage>
</organism>
<proteinExistence type="predicted"/>
<dbReference type="Proteomes" id="UP000064967">
    <property type="component" value="Chromosome"/>
</dbReference>
<dbReference type="RefSeq" id="WP_146648523.1">
    <property type="nucleotide sequence ID" value="NZ_CP012333.1"/>
</dbReference>
<evidence type="ECO:0008006" key="3">
    <source>
        <dbReference type="Google" id="ProtNLM"/>
    </source>
</evidence>
<protein>
    <recommendedName>
        <fullName evidence="3">Co-chaperone DjlA N-terminal domain-containing protein</fullName>
    </recommendedName>
</protein>
<dbReference type="AlphaFoldDB" id="A0A0K1PVI5"/>
<dbReference type="KEGG" id="llu:AKJ09_04045"/>
<dbReference type="STRING" id="1391654.AKJ09_04045"/>
<dbReference type="CDD" id="cd07176">
    <property type="entry name" value="terB"/>
    <property type="match status" value="1"/>
</dbReference>
<dbReference type="Gene3D" id="1.10.3680.10">
    <property type="entry name" value="TerB-like"/>
    <property type="match status" value="1"/>
</dbReference>
<evidence type="ECO:0000313" key="1">
    <source>
        <dbReference type="EMBL" id="AKU97381.1"/>
    </source>
</evidence>